<dbReference type="AlphaFoldDB" id="A0AAV6GK21"/>
<keyword evidence="3" id="KW-1185">Reference proteome</keyword>
<proteinExistence type="predicted"/>
<sequence length="58" mass="6104">MGMSTYLTKSTIITVLFPCGAPRSGAESLSESPGLRLPPHRPARAAARSGLQPRADPQ</sequence>
<protein>
    <submittedName>
        <fullName evidence="2">Uncharacterized protein</fullName>
    </submittedName>
</protein>
<evidence type="ECO:0000313" key="2">
    <source>
        <dbReference type="EMBL" id="KAG5273816.1"/>
    </source>
</evidence>
<dbReference type="Proteomes" id="UP000823561">
    <property type="component" value="Chromosome 11"/>
</dbReference>
<feature type="region of interest" description="Disordered" evidence="1">
    <location>
        <begin position="23"/>
        <end position="58"/>
    </location>
</feature>
<accession>A0AAV6GK21</accession>
<comment type="caution">
    <text evidence="2">The sequence shown here is derived from an EMBL/GenBank/DDBJ whole genome shotgun (WGS) entry which is preliminary data.</text>
</comment>
<dbReference type="EMBL" id="JADWDJ010000011">
    <property type="protein sequence ID" value="KAG5273816.1"/>
    <property type="molecule type" value="Genomic_DNA"/>
</dbReference>
<organism evidence="2 3">
    <name type="scientific">Alosa alosa</name>
    <name type="common">allis shad</name>
    <dbReference type="NCBI Taxonomy" id="278164"/>
    <lineage>
        <taxon>Eukaryota</taxon>
        <taxon>Metazoa</taxon>
        <taxon>Chordata</taxon>
        <taxon>Craniata</taxon>
        <taxon>Vertebrata</taxon>
        <taxon>Euteleostomi</taxon>
        <taxon>Actinopterygii</taxon>
        <taxon>Neopterygii</taxon>
        <taxon>Teleostei</taxon>
        <taxon>Clupei</taxon>
        <taxon>Clupeiformes</taxon>
        <taxon>Clupeoidei</taxon>
        <taxon>Clupeidae</taxon>
        <taxon>Alosa</taxon>
    </lineage>
</organism>
<evidence type="ECO:0000313" key="3">
    <source>
        <dbReference type="Proteomes" id="UP000823561"/>
    </source>
</evidence>
<gene>
    <name evidence="2" type="ORF">AALO_G00155860</name>
</gene>
<reference evidence="2" key="1">
    <citation type="submission" date="2020-10" db="EMBL/GenBank/DDBJ databases">
        <title>Chromosome-scale genome assembly of the Allis shad, Alosa alosa.</title>
        <authorList>
            <person name="Margot Z."/>
            <person name="Christophe K."/>
            <person name="Cabau C."/>
            <person name="Louis A."/>
            <person name="Berthelot C."/>
            <person name="Parey E."/>
            <person name="Roest Crollius H."/>
            <person name="Montfort J."/>
            <person name="Robinson-Rechavi M."/>
            <person name="Bucao C."/>
            <person name="Bouchez O."/>
            <person name="Gislard M."/>
            <person name="Lluch J."/>
            <person name="Milhes M."/>
            <person name="Lampietro C."/>
            <person name="Lopez Roques C."/>
            <person name="Donnadieu C."/>
            <person name="Braasch I."/>
            <person name="Desvignes T."/>
            <person name="Postlethwait J."/>
            <person name="Bobe J."/>
            <person name="Guiguen Y."/>
        </authorList>
    </citation>
    <scope>NUCLEOTIDE SEQUENCE</scope>
    <source>
        <strain evidence="2">M-15738</strain>
        <tissue evidence="2">Blood</tissue>
    </source>
</reference>
<name>A0AAV6GK21_9TELE</name>
<evidence type="ECO:0000256" key="1">
    <source>
        <dbReference type="SAM" id="MobiDB-lite"/>
    </source>
</evidence>